<sequence length="52" mass="5703">MNCKLSRENKGRNLFGSCYRASVSSHLGSNQKEQRGSSVQAAHKISCFGPVF</sequence>
<evidence type="ECO:0000313" key="2">
    <source>
        <dbReference type="Proteomes" id="UP000563094"/>
    </source>
</evidence>
<comment type="caution">
    <text evidence="1">The sequence shown here is derived from an EMBL/GenBank/DDBJ whole genome shotgun (WGS) entry which is preliminary data.</text>
</comment>
<dbReference type="EMBL" id="JACJIQ010000028">
    <property type="protein sequence ID" value="MBA9079727.1"/>
    <property type="molecule type" value="Genomic_DNA"/>
</dbReference>
<reference evidence="1 2" key="1">
    <citation type="submission" date="2020-08" db="EMBL/GenBank/DDBJ databases">
        <title>Genomic Encyclopedia of Type Strains, Phase IV (KMG-IV): sequencing the most valuable type-strain genomes for metagenomic binning, comparative biology and taxonomic classification.</title>
        <authorList>
            <person name="Goeker M."/>
        </authorList>
    </citation>
    <scope>NUCLEOTIDE SEQUENCE [LARGE SCALE GENOMIC DNA]</scope>
    <source>
        <strain evidence="1 2">DSM 29854</strain>
    </source>
</reference>
<name>A0A839GY20_9BACT</name>
<keyword evidence="2" id="KW-1185">Reference proteome</keyword>
<dbReference type="AlphaFoldDB" id="A0A839GY20"/>
<dbReference type="Proteomes" id="UP000563094">
    <property type="component" value="Unassembled WGS sequence"/>
</dbReference>
<protein>
    <submittedName>
        <fullName evidence="1">Uncharacterized protein</fullName>
    </submittedName>
</protein>
<evidence type="ECO:0000313" key="1">
    <source>
        <dbReference type="EMBL" id="MBA9079727.1"/>
    </source>
</evidence>
<organism evidence="1 2">
    <name type="scientific">Rufibacter quisquiliarum</name>
    <dbReference type="NCBI Taxonomy" id="1549639"/>
    <lineage>
        <taxon>Bacteria</taxon>
        <taxon>Pseudomonadati</taxon>
        <taxon>Bacteroidota</taxon>
        <taxon>Cytophagia</taxon>
        <taxon>Cytophagales</taxon>
        <taxon>Hymenobacteraceae</taxon>
        <taxon>Rufibacter</taxon>
    </lineage>
</organism>
<gene>
    <name evidence="1" type="ORF">FHS90_004467</name>
</gene>
<proteinExistence type="predicted"/>
<accession>A0A839GY20</accession>